<protein>
    <recommendedName>
        <fullName evidence="4">DUF3465 domain-containing protein</fullName>
    </recommendedName>
</protein>
<proteinExistence type="predicted"/>
<evidence type="ECO:0000313" key="3">
    <source>
        <dbReference type="Proteomes" id="UP000199600"/>
    </source>
</evidence>
<feature type="chain" id="PRO_5008381950" description="DUF3465 domain-containing protein" evidence="1">
    <location>
        <begin position="19"/>
        <end position="150"/>
    </location>
</feature>
<feature type="signal peptide" evidence="1">
    <location>
        <begin position="1"/>
        <end position="18"/>
    </location>
</feature>
<reference evidence="2 3" key="1">
    <citation type="submission" date="2016-06" db="EMBL/GenBank/DDBJ databases">
        <authorList>
            <person name="Kjaerup R.B."/>
            <person name="Dalgaard T.S."/>
            <person name="Juul-Madsen H.R."/>
        </authorList>
    </citation>
    <scope>NUCLEOTIDE SEQUENCE [LARGE SCALE GENOMIC DNA]</scope>
    <source>
        <strain evidence="2">2</strain>
    </source>
</reference>
<keyword evidence="3" id="KW-1185">Reference proteome</keyword>
<dbReference type="AlphaFoldDB" id="A0A1A8Y286"/>
<dbReference type="InterPro" id="IPR021856">
    <property type="entry name" value="DUF3465"/>
</dbReference>
<keyword evidence="1" id="KW-0732">Signal</keyword>
<accession>A0A1A8Y286</accession>
<organism evidence="2 3">
    <name type="scientific">Candidatus Propionivibrio aalborgensis</name>
    <dbReference type="NCBI Taxonomy" id="1860101"/>
    <lineage>
        <taxon>Bacteria</taxon>
        <taxon>Pseudomonadati</taxon>
        <taxon>Pseudomonadota</taxon>
        <taxon>Betaproteobacteria</taxon>
        <taxon>Rhodocyclales</taxon>
        <taxon>Rhodocyclaceae</taxon>
        <taxon>Propionivibrio</taxon>
    </lineage>
</organism>
<evidence type="ECO:0008006" key="4">
    <source>
        <dbReference type="Google" id="ProtNLM"/>
    </source>
</evidence>
<dbReference type="Pfam" id="PF11948">
    <property type="entry name" value="DUF3465"/>
    <property type="match status" value="1"/>
</dbReference>
<gene>
    <name evidence="2" type="ORF">PROAA_90009</name>
</gene>
<dbReference type="RefSeq" id="WP_186412652.1">
    <property type="nucleotide sequence ID" value="NZ_FLQY01000395.1"/>
</dbReference>
<evidence type="ECO:0000256" key="1">
    <source>
        <dbReference type="SAM" id="SignalP"/>
    </source>
</evidence>
<sequence>MRRLLLAAAVLFAGYAYFDDPHSAARDLVSNPASSPRADKSDAILENAFARHESNVQVSGRGVVVKLLPDDNSGSKHQKFIVKLLSGQTVLIAHNIDIAPRVIGLGVGDSIQFNGEYEWNARGGVVHWTHRDPSGLHPPGWLNHRGKTYQ</sequence>
<dbReference type="Proteomes" id="UP000199600">
    <property type="component" value="Unassembled WGS sequence"/>
</dbReference>
<evidence type="ECO:0000313" key="2">
    <source>
        <dbReference type="EMBL" id="SBT11107.1"/>
    </source>
</evidence>
<name>A0A1A8Y286_9RHOO</name>
<dbReference type="EMBL" id="FLQY01000395">
    <property type="protein sequence ID" value="SBT11107.1"/>
    <property type="molecule type" value="Genomic_DNA"/>
</dbReference>